<dbReference type="Gene3D" id="3.30.300.30">
    <property type="match status" value="1"/>
</dbReference>
<evidence type="ECO:0000313" key="2">
    <source>
        <dbReference type="Proteomes" id="UP000029389"/>
    </source>
</evidence>
<protein>
    <submittedName>
        <fullName evidence="1">Putative long-chain-fatty-acid--CoA ligase</fullName>
    </submittedName>
</protein>
<reference evidence="1 2" key="1">
    <citation type="submission" date="2014-04" db="EMBL/GenBank/DDBJ databases">
        <authorList>
            <person name="Bishop-Lilly K.A."/>
            <person name="Broomall S.M."/>
            <person name="Chain P.S."/>
            <person name="Chertkov O."/>
            <person name="Coyne S.R."/>
            <person name="Daligault H.E."/>
            <person name="Davenport K.W."/>
            <person name="Erkkila T."/>
            <person name="Frey K.G."/>
            <person name="Gibbons H.S."/>
            <person name="Gu W."/>
            <person name="Jaissle J."/>
            <person name="Johnson S.L."/>
            <person name="Koroleva G.I."/>
            <person name="Ladner J.T."/>
            <person name="Lo C.-C."/>
            <person name="Minogue T.D."/>
            <person name="Munk C."/>
            <person name="Palacios G.F."/>
            <person name="Redden C.L."/>
            <person name="Rosenzweig C.N."/>
            <person name="Scholz M.B."/>
            <person name="Teshima H."/>
            <person name="Xu Y."/>
        </authorList>
    </citation>
    <scope>NUCLEOTIDE SEQUENCE [LARGE SCALE GENOMIC DNA]</scope>
    <source>
        <strain evidence="1 2">BHP</strain>
    </source>
</reference>
<gene>
    <name evidence="1" type="ORF">DJ93_453</name>
</gene>
<dbReference type="Proteomes" id="UP000029389">
    <property type="component" value="Unassembled WGS sequence"/>
</dbReference>
<dbReference type="EMBL" id="JMQC01000008">
    <property type="protein sequence ID" value="KFN01070.1"/>
    <property type="molecule type" value="Genomic_DNA"/>
</dbReference>
<dbReference type="PATRIC" id="fig|1405.8.peg.625"/>
<proteinExistence type="predicted"/>
<keyword evidence="1" id="KW-0436">Ligase</keyword>
<evidence type="ECO:0000313" key="1">
    <source>
        <dbReference type="EMBL" id="KFN01070.1"/>
    </source>
</evidence>
<dbReference type="InterPro" id="IPR045851">
    <property type="entry name" value="AMP-bd_C_sf"/>
</dbReference>
<dbReference type="AlphaFoldDB" id="A0A090YRQ5"/>
<sequence>MVNTHPNILELTVIGVPSEIGEEDVKVYVVCKAGETVLYEEII</sequence>
<dbReference type="SUPFAM" id="SSF56801">
    <property type="entry name" value="Acetyl-CoA synthetase-like"/>
    <property type="match status" value="1"/>
</dbReference>
<comment type="caution">
    <text evidence="1">The sequence shown here is derived from an EMBL/GenBank/DDBJ whole genome shotgun (WGS) entry which is preliminary data.</text>
</comment>
<accession>A0A090YRQ5</accession>
<organism evidence="1 2">
    <name type="scientific">Bacillus clarus</name>
    <dbReference type="NCBI Taxonomy" id="2338372"/>
    <lineage>
        <taxon>Bacteria</taxon>
        <taxon>Bacillati</taxon>
        <taxon>Bacillota</taxon>
        <taxon>Bacilli</taxon>
        <taxon>Bacillales</taxon>
        <taxon>Bacillaceae</taxon>
        <taxon>Bacillus</taxon>
        <taxon>Bacillus cereus group</taxon>
    </lineage>
</organism>
<name>A0A090YRQ5_9BACI</name>
<dbReference type="GO" id="GO:0016874">
    <property type="term" value="F:ligase activity"/>
    <property type="evidence" value="ECO:0007669"/>
    <property type="project" value="UniProtKB-KW"/>
</dbReference>